<evidence type="ECO:0000313" key="2">
    <source>
        <dbReference type="Proteomes" id="UP000807504"/>
    </source>
</evidence>
<sequence>METSKIAAQLSAFVESLPPFIFHPNTLCHSPNPYTRGGTIRKTIIHTTEPCATGVERRHDQTHLHLVHHLALPLSLLSILPESLFHTAVERTSGVRD</sequence>
<dbReference type="EMBL" id="JABXBU010000012">
    <property type="protein sequence ID" value="KAF8789765.1"/>
    <property type="molecule type" value="Genomic_DNA"/>
</dbReference>
<proteinExistence type="predicted"/>
<organism evidence="1 2">
    <name type="scientific">Argiope bruennichi</name>
    <name type="common">Wasp spider</name>
    <name type="synonym">Aranea bruennichi</name>
    <dbReference type="NCBI Taxonomy" id="94029"/>
    <lineage>
        <taxon>Eukaryota</taxon>
        <taxon>Metazoa</taxon>
        <taxon>Ecdysozoa</taxon>
        <taxon>Arthropoda</taxon>
        <taxon>Chelicerata</taxon>
        <taxon>Arachnida</taxon>
        <taxon>Araneae</taxon>
        <taxon>Araneomorphae</taxon>
        <taxon>Entelegynae</taxon>
        <taxon>Araneoidea</taxon>
        <taxon>Araneidae</taxon>
        <taxon>Argiope</taxon>
    </lineage>
</organism>
<dbReference type="Proteomes" id="UP000807504">
    <property type="component" value="Unassembled WGS sequence"/>
</dbReference>
<reference evidence="1" key="1">
    <citation type="journal article" date="2020" name="bioRxiv">
        <title>Chromosome-level reference genome of the European wasp spider Argiope bruennichi: a resource for studies on range expansion and evolutionary adaptation.</title>
        <authorList>
            <person name="Sheffer M.M."/>
            <person name="Hoppe A."/>
            <person name="Krehenwinkel H."/>
            <person name="Uhl G."/>
            <person name="Kuss A.W."/>
            <person name="Jensen L."/>
            <person name="Jensen C."/>
            <person name="Gillespie R.G."/>
            <person name="Hoff K.J."/>
            <person name="Prost S."/>
        </authorList>
    </citation>
    <scope>NUCLEOTIDE SEQUENCE</scope>
</reference>
<dbReference type="AlphaFoldDB" id="A0A8T0FHA2"/>
<comment type="caution">
    <text evidence="1">The sequence shown here is derived from an EMBL/GenBank/DDBJ whole genome shotgun (WGS) entry which is preliminary data.</text>
</comment>
<accession>A0A8T0FHA2</accession>
<name>A0A8T0FHA2_ARGBR</name>
<gene>
    <name evidence="1" type="ORF">HNY73_007678</name>
</gene>
<protein>
    <submittedName>
        <fullName evidence="1">Uncharacterized protein</fullName>
    </submittedName>
</protein>
<reference evidence="1" key="2">
    <citation type="submission" date="2020-06" db="EMBL/GenBank/DDBJ databases">
        <authorList>
            <person name="Sheffer M."/>
        </authorList>
    </citation>
    <scope>NUCLEOTIDE SEQUENCE</scope>
</reference>
<evidence type="ECO:0000313" key="1">
    <source>
        <dbReference type="EMBL" id="KAF8789765.1"/>
    </source>
</evidence>
<keyword evidence="2" id="KW-1185">Reference proteome</keyword>